<keyword evidence="2" id="KW-1133">Transmembrane helix</keyword>
<dbReference type="AlphaFoldDB" id="A0A918UIG3"/>
<keyword evidence="4" id="KW-1185">Reference proteome</keyword>
<feature type="transmembrane region" description="Helical" evidence="2">
    <location>
        <begin position="196"/>
        <end position="216"/>
    </location>
</feature>
<feature type="region of interest" description="Disordered" evidence="1">
    <location>
        <begin position="296"/>
        <end position="333"/>
    </location>
</feature>
<feature type="transmembrane region" description="Helical" evidence="2">
    <location>
        <begin position="32"/>
        <end position="52"/>
    </location>
</feature>
<evidence type="ECO:0008006" key="5">
    <source>
        <dbReference type="Google" id="ProtNLM"/>
    </source>
</evidence>
<keyword evidence="2" id="KW-0812">Transmembrane</keyword>
<keyword evidence="2" id="KW-0472">Membrane</keyword>
<dbReference type="Proteomes" id="UP000622166">
    <property type="component" value="Unassembled WGS sequence"/>
</dbReference>
<feature type="transmembrane region" description="Helical" evidence="2">
    <location>
        <begin position="223"/>
        <end position="244"/>
    </location>
</feature>
<comment type="caution">
    <text evidence="3">The sequence shown here is derived from an EMBL/GenBank/DDBJ whole genome shotgun (WGS) entry which is preliminary data.</text>
</comment>
<reference evidence="3" key="1">
    <citation type="journal article" date="2014" name="Int. J. Syst. Evol. Microbiol.">
        <title>Complete genome sequence of Corynebacterium casei LMG S-19264T (=DSM 44701T), isolated from a smear-ripened cheese.</title>
        <authorList>
            <consortium name="US DOE Joint Genome Institute (JGI-PGF)"/>
            <person name="Walter F."/>
            <person name="Albersmeier A."/>
            <person name="Kalinowski J."/>
            <person name="Ruckert C."/>
        </authorList>
    </citation>
    <scope>NUCLEOTIDE SEQUENCE</scope>
    <source>
        <strain evidence="3">JCM 4815</strain>
    </source>
</reference>
<feature type="transmembrane region" description="Helical" evidence="2">
    <location>
        <begin position="274"/>
        <end position="292"/>
    </location>
</feature>
<protein>
    <recommendedName>
        <fullName evidence="5">Integral membrane protein</fullName>
    </recommendedName>
</protein>
<reference evidence="3" key="2">
    <citation type="submission" date="2020-09" db="EMBL/GenBank/DDBJ databases">
        <authorList>
            <person name="Sun Q."/>
            <person name="Ohkuma M."/>
        </authorList>
    </citation>
    <scope>NUCLEOTIDE SEQUENCE</scope>
    <source>
        <strain evidence="3">JCM 4815</strain>
    </source>
</reference>
<feature type="compositionally biased region" description="Pro residues" evidence="1">
    <location>
        <begin position="305"/>
        <end position="326"/>
    </location>
</feature>
<evidence type="ECO:0000256" key="1">
    <source>
        <dbReference type="SAM" id="MobiDB-lite"/>
    </source>
</evidence>
<proteinExistence type="predicted"/>
<dbReference type="EMBL" id="BMVW01000006">
    <property type="protein sequence ID" value="GGZ12805.1"/>
    <property type="molecule type" value="Genomic_DNA"/>
</dbReference>
<organism evidence="3 4">
    <name type="scientific">Streptomyces poonensis</name>
    <dbReference type="NCBI Taxonomy" id="68255"/>
    <lineage>
        <taxon>Bacteria</taxon>
        <taxon>Bacillati</taxon>
        <taxon>Actinomycetota</taxon>
        <taxon>Actinomycetes</taxon>
        <taxon>Kitasatosporales</taxon>
        <taxon>Streptomycetaceae</taxon>
        <taxon>Streptomyces</taxon>
    </lineage>
</organism>
<accession>A0A918UIG3</accession>
<gene>
    <name evidence="3" type="ORF">GCM10010365_35630</name>
</gene>
<name>A0A918UIG3_9ACTN</name>
<evidence type="ECO:0000256" key="2">
    <source>
        <dbReference type="SAM" id="Phobius"/>
    </source>
</evidence>
<evidence type="ECO:0000313" key="4">
    <source>
        <dbReference type="Proteomes" id="UP000622166"/>
    </source>
</evidence>
<evidence type="ECO:0000313" key="3">
    <source>
        <dbReference type="EMBL" id="GGZ12805.1"/>
    </source>
</evidence>
<sequence length="333" mass="34587">MQSDPVRPLARRVARVLPGGVRRRVPGLLSPVLIALACLFAPLGALAGWATYGVGDPARYAAATAPLAADPAVREAVADAVTDGIMREVRVAPALHAPVRSFTYRAVRSFTRTEAFRTAWNEANRATHAAVMRAVRGEGGGPVTLDVAPVAARVKRQLVHDGVPLAHRIPVEHTEVTVLSSGDLDRLRKGYRVLEITAFWLPSLAAALAVAGVLLAAHRRRALFATGIGTALGGALLGLAVAVGRRLTLADLPPDVSRGAAAAVYDALTGTLRVVTWLLVVFGVAVALGAWVTGRHGRGRRAPTEPAPATAPAPAPAPATPTPPAEEPGRAPV</sequence>